<dbReference type="KEGG" id="vg:65129429"/>
<proteinExistence type="predicted"/>
<dbReference type="Proteomes" id="UP000594030">
    <property type="component" value="Segment"/>
</dbReference>
<evidence type="ECO:0000313" key="2">
    <source>
        <dbReference type="EMBL" id="QOR58937.1"/>
    </source>
</evidence>
<dbReference type="EMBL" id="MT774385">
    <property type="protein sequence ID" value="QOR58937.1"/>
    <property type="molecule type" value="Genomic_DNA"/>
</dbReference>
<name>A0A7M1RWX3_9CAUD</name>
<sequence length="70" mass="7963">MSKARGASAARRNRRGADMIKVRPSNVGRGKRFSRLQYVYEDYDVLGNPVVKNGKATIVKTIPHFNDQHY</sequence>
<feature type="region of interest" description="Disordered" evidence="1">
    <location>
        <begin position="1"/>
        <end position="23"/>
    </location>
</feature>
<dbReference type="RefSeq" id="YP_010111095.1">
    <property type="nucleotide sequence ID" value="NC_055878.1"/>
</dbReference>
<keyword evidence="3" id="KW-1185">Reference proteome</keyword>
<dbReference type="GeneID" id="65129429"/>
<evidence type="ECO:0000256" key="1">
    <source>
        <dbReference type="SAM" id="MobiDB-lite"/>
    </source>
</evidence>
<organism evidence="2 3">
    <name type="scientific">uncultured phage cr108_1</name>
    <dbReference type="NCBI Taxonomy" id="2772069"/>
    <lineage>
        <taxon>Viruses</taxon>
        <taxon>Duplodnaviria</taxon>
        <taxon>Heunggongvirae</taxon>
        <taxon>Uroviricota</taxon>
        <taxon>Caudoviricetes</taxon>
        <taxon>Crassvirales</taxon>
        <taxon>Steigviridae</taxon>
        <taxon>Asinivirinae</taxon>
        <taxon>Pipoluvirus</taxon>
        <taxon>Pipoluvirus rarus</taxon>
    </lineage>
</organism>
<accession>A0A7M1RWX3</accession>
<evidence type="ECO:0000313" key="3">
    <source>
        <dbReference type="Proteomes" id="UP000594030"/>
    </source>
</evidence>
<feature type="compositionally biased region" description="Low complexity" evidence="1">
    <location>
        <begin position="1"/>
        <end position="10"/>
    </location>
</feature>
<protein>
    <submittedName>
        <fullName evidence="2">Uncharacterized protein</fullName>
    </submittedName>
</protein>
<reference evidence="2 3" key="1">
    <citation type="submission" date="2020-07" db="EMBL/GenBank/DDBJ databases">
        <title>Taxonomic proposal: Crassvirales, a new order of highly abundant and diverse bacterial viruses.</title>
        <authorList>
            <person name="Shkoporov A.N."/>
            <person name="Stockdale S.R."/>
            <person name="Guerin E."/>
            <person name="Ross R.P."/>
            <person name="Hill C."/>
        </authorList>
    </citation>
    <scope>NUCLEOTIDE SEQUENCE [LARGE SCALE GENOMIC DNA]</scope>
</reference>